<dbReference type="PANTHER" id="PTHR45527">
    <property type="entry name" value="NONRIBOSOMAL PEPTIDE SYNTHETASE"/>
    <property type="match status" value="1"/>
</dbReference>
<dbReference type="InterPro" id="IPR023213">
    <property type="entry name" value="CAT-like_dom_sf"/>
</dbReference>
<feature type="domain" description="Carrier" evidence="6">
    <location>
        <begin position="2032"/>
        <end position="2107"/>
    </location>
</feature>
<comment type="cofactor">
    <cofactor evidence="1">
        <name>pantetheine 4'-phosphate</name>
        <dbReference type="ChEBI" id="CHEBI:47942"/>
    </cofactor>
</comment>
<feature type="region of interest" description="Disordered" evidence="5">
    <location>
        <begin position="2103"/>
        <end position="2123"/>
    </location>
</feature>
<dbReference type="Pfam" id="PF07993">
    <property type="entry name" value="NAD_binding_4"/>
    <property type="match status" value="1"/>
</dbReference>
<dbReference type="SUPFAM" id="SSF51735">
    <property type="entry name" value="NAD(P)-binding Rossmann-fold domains"/>
    <property type="match status" value="1"/>
</dbReference>
<dbReference type="InterPro" id="IPR020845">
    <property type="entry name" value="AMP-binding_CS"/>
</dbReference>
<evidence type="ECO:0000256" key="5">
    <source>
        <dbReference type="SAM" id="MobiDB-lite"/>
    </source>
</evidence>
<dbReference type="Gene3D" id="3.30.300.30">
    <property type="match status" value="2"/>
</dbReference>
<dbReference type="PROSITE" id="PS00455">
    <property type="entry name" value="AMP_BINDING"/>
    <property type="match status" value="2"/>
</dbReference>
<dbReference type="SUPFAM" id="SSF47336">
    <property type="entry name" value="ACP-like"/>
    <property type="match status" value="2"/>
</dbReference>
<evidence type="ECO:0000256" key="3">
    <source>
        <dbReference type="ARBA" id="ARBA00022553"/>
    </source>
</evidence>
<dbReference type="PROSITE" id="PS00012">
    <property type="entry name" value="PHOSPHOPANTETHEINE"/>
    <property type="match status" value="2"/>
</dbReference>
<dbReference type="InterPro" id="IPR006162">
    <property type="entry name" value="Ppantetheine_attach_site"/>
</dbReference>
<keyword evidence="2" id="KW-0596">Phosphopantetheine</keyword>
<keyword evidence="3" id="KW-0597">Phosphoprotein</keyword>
<dbReference type="InterPro" id="IPR009081">
    <property type="entry name" value="PP-bd_ACP"/>
</dbReference>
<dbReference type="Gene3D" id="3.40.50.720">
    <property type="entry name" value="NAD(P)-binding Rossmann-like Domain"/>
    <property type="match status" value="1"/>
</dbReference>
<dbReference type="Pfam" id="PF00668">
    <property type="entry name" value="Condensation"/>
    <property type="match status" value="2"/>
</dbReference>
<dbReference type="Gene3D" id="1.10.1200.10">
    <property type="entry name" value="ACP-like"/>
    <property type="match status" value="2"/>
</dbReference>
<dbReference type="InterPro" id="IPR000873">
    <property type="entry name" value="AMP-dep_synth/lig_dom"/>
</dbReference>
<evidence type="ECO:0000259" key="6">
    <source>
        <dbReference type="PROSITE" id="PS50075"/>
    </source>
</evidence>
<protein>
    <submittedName>
        <fullName evidence="7">Amino acid adenylation domain-containing protein</fullName>
    </submittedName>
</protein>
<dbReference type="Gene3D" id="3.30.559.10">
    <property type="entry name" value="Chloramphenicol acetyltransferase-like domain"/>
    <property type="match status" value="2"/>
</dbReference>
<dbReference type="InterPro" id="IPR020806">
    <property type="entry name" value="PKS_PP-bd"/>
</dbReference>
<dbReference type="Pfam" id="PF00550">
    <property type="entry name" value="PP-binding"/>
    <property type="match status" value="2"/>
</dbReference>
<dbReference type="InterPro" id="IPR013120">
    <property type="entry name" value="FAR_NAD-bd"/>
</dbReference>
<dbReference type="Proteomes" id="UP001156398">
    <property type="component" value="Unassembled WGS sequence"/>
</dbReference>
<dbReference type="InterPro" id="IPR025110">
    <property type="entry name" value="AMP-bd_C"/>
</dbReference>
<dbReference type="SUPFAM" id="SSF52777">
    <property type="entry name" value="CoA-dependent acyltransferases"/>
    <property type="match status" value="4"/>
</dbReference>
<dbReference type="CDD" id="cd12117">
    <property type="entry name" value="A_NRPS_Srf_like"/>
    <property type="match status" value="1"/>
</dbReference>
<dbReference type="InterPro" id="IPR010071">
    <property type="entry name" value="AA_adenyl_dom"/>
</dbReference>
<dbReference type="SMART" id="SM00823">
    <property type="entry name" value="PKS_PP"/>
    <property type="match status" value="2"/>
</dbReference>
<dbReference type="InterPro" id="IPR010080">
    <property type="entry name" value="Thioester_reductase-like_dom"/>
</dbReference>
<feature type="region of interest" description="Disordered" evidence="5">
    <location>
        <begin position="1639"/>
        <end position="1669"/>
    </location>
</feature>
<dbReference type="InterPro" id="IPR036291">
    <property type="entry name" value="NAD(P)-bd_dom_sf"/>
</dbReference>
<dbReference type="Pfam" id="PF13193">
    <property type="entry name" value="AMP-binding_C"/>
    <property type="match status" value="2"/>
</dbReference>
<dbReference type="RefSeq" id="WP_282704710.1">
    <property type="nucleotide sequence ID" value="NZ_JAAGKO020000034.1"/>
</dbReference>
<feature type="compositionally biased region" description="Basic and acidic residues" evidence="5">
    <location>
        <begin position="1650"/>
        <end position="1667"/>
    </location>
</feature>
<sequence length="2514" mass="265049">MTGFQLQDVLPLTPLQAGMLFHAQYDTRAVDVYTAQFVFDIEGPVDAGLLRAAVAGLLRRHANLRVGFLSEDLDEPVQAVAAEVPPDVAELDLAGHGEAERAAALAAFLDADRVRRFDLTTPPLMRFTLIRTGHHRYHLVMTNHHILLDGWSMPLLVRELFELYARGGDDGAMPRVAPYRAYLEWLASQDRAAATDAWRHALDGVTGATLLSGTAPAGGTGGDLPQQHVLRLGESLTGRLRATARGRGLTLNTLVQGAWGILLHRLTGRPDVLFGTTVSGRPPQIPGVESMVGLFINTIPVRVTVRPADTLGGLLERLQAAQTRLMDHQHLGLTDIRALTGLDDLFDTLAVFENYPMDAEALRRAQEGLPGLRVTGLRGTDAAHYPLTLTVAPGDNLRVTFGHRPAVLPADAVRSTAERLRRVLEALAGDLDRPVAALDVLADGEREHLLAAGRGAEPAPGSTGTLPDLFRARAARHPDAVAVSAGATELTYARLDDLSAALAAGLTGHGLAPEAAVGVLLDRSAAVVTASLGIVRAGGAYVPLDPGWPRERLEQVARIAGLTALVVGENLAGHPWARTAGTGLPVLVVDAAGHLAAGAPAAPGPREAATHPGQLAYVMFTSGSTGAPKAVGARHADVAALALDSAFRDAASAVVLMHAAYVFDASTFEIWATLLNGGRIAVAPEGILDPRALRRVTAGTGATTLFLTTALFQLVAEADPRAFEDLRLVLSGGEAAAPGLLRRAAAACPGTAFHNVYGPTETTTFATRFLVVPDSPDGPPPIGRTVDGMRLYVLDEGLRPVPQGVTGELYAAGAGVTRGYLGRPALTSARFVADPFDAAGGRMYRTGDLVRWNADGNLAHVARADDQIKLRGHRLEPGEIENTLTALPAVTAACVTVREDLPGDRRLVAHVVAARGTAPRGTELADAVAAVLPAYMVPSAFVILDALPLTPSGKVDRRALPAPEGPADADGARRPRGAREEILCGLFADVLGVERIGADDGFFAMGGHSLLATRLVSRVRSVLGVETEVRTLFEHPTPARLAAALGTAGPARTRPVAGERPADLPLSSAQRRLWFLHRFEGPNALYNIPFVLRMDGGVDAGALRAALGDVVARHESLRTVFPEVAGEPRQSVLEPAAAYLDFAVDDVEPAALDEAVTRAATEPIDIETQLPVRARLMRLSAHQHVLVLVVHHIAGDGWSMAPLGRDLGQAYRARVAQQAPQWQALPVQYADYTLWQHRMLGDENDPRSPLNDQLAFWRSALTGLPELLELPLDRPRPATACHTGDAFTLELGERTHRALTGLARASGCTLFMVLQAAVAVLLSRHGAGDDVPLGTAVAGRTDETLDDLVGFFVNTLVLRTDLSGDPTFRQLLERVREFDLAAYAHQDVPFERLVEAVNPARSRDHHPLFQTMLVLQNQEPAGLDLPGLTVTGLPVRTGTAKFDLTFAFTRTRDEAGTAGLRADVEYATELFDEATVRDLAGRLAALLEAVTADPDQSVHAYELAVPGERSRLERWGTGPAGPEPGSTVPSLFRRQAARTPNAPAVRDARGTLTYARLDERSDQLALHLAARGIGAEDLVALAVPRSADLVVAVLAVLKAGAAYLPVDPGYPPSRIAYLLDDARPALILTTSAVRERLPAGPVPVADLDDPALRSDPRPGHPPREPRPDQAAYVIYTSGSTGRPKGVVVAHRGVGAMARTQAERLAVTPDSRVLQLASISFDAAFWEICMALLNGACLETADQDELAPGAPLARLLAERGVTHLTVPPAVLAVMPADDGVPPGTTLVLAGEACPPALAGQWAAGRPLFNAYGPTETTVCATVGTARPATGPADTPHTVPIGSPVDGARVHVLDARLRPVPQGVAGELYVAGEGLARGYAGRPGLTAERFVADPAGPPGTRMYRTGDVARWNAGGELEYLGRADGQVKLRGFRIEPGEIEAELTALPDIAAACAVVREDRPGDRRLVAYTVAAPGHPAADGAALRTALGRVLPEYMVPSVFVALEALPLTVNGKIDRSALPAPDPAVSAGAGRAPATDTERALCGVFADTLGITDVGLDDDFFALGGHSLLAVRLAQGIRDVLGVRPSLRTLFAAPTVAGVLRALGHPDDDPSGPPAPAGREPGQDVRLAPDIVPARADRVPGPAGQTRTLLTGATGFLGAYLLRDLLESTGRPVDCLVRAADPADGARRIRANLERYGLWREHYARLVHPLPGDLAAPGLGLADADLRALRRGLGSVVHNGAQVSFAAPYADLRAANVGGTEEILRLAAAAGCAVHHVSTTGVFAATADTPGTITEATAPGPVTALPDGYSQSKWAAEELVRAARARGVPVTVYRPGRISGDTRGGACQEQDLLWNLIKGCLQAGAIPQDADESTGWIPVDYVSAAVVALSALPGDDAPAVHHLTHPAPPALSDVFREARELGYPVRELPADQWRKRIEAQPGNAAQLLLGEPAAPAEPAVHRPVRRTFDSSRTLRAAGCAGVPLPDLTPDILRTYLSYFIRTGFLPAPGEAAAE</sequence>
<dbReference type="CDD" id="cd05235">
    <property type="entry name" value="SDR_e1"/>
    <property type="match status" value="1"/>
</dbReference>
<dbReference type="CDD" id="cd19543">
    <property type="entry name" value="DCL_NRPS"/>
    <property type="match status" value="1"/>
</dbReference>
<dbReference type="NCBIfam" id="TIGR01733">
    <property type="entry name" value="AA-adenyl-dom"/>
    <property type="match status" value="2"/>
</dbReference>
<evidence type="ECO:0000256" key="1">
    <source>
        <dbReference type="ARBA" id="ARBA00001957"/>
    </source>
</evidence>
<proteinExistence type="predicted"/>
<feature type="domain" description="Carrier" evidence="6">
    <location>
        <begin position="974"/>
        <end position="1049"/>
    </location>
</feature>
<dbReference type="NCBIfam" id="TIGR01746">
    <property type="entry name" value="Thioester-redct"/>
    <property type="match status" value="1"/>
</dbReference>
<dbReference type="PANTHER" id="PTHR45527:SF1">
    <property type="entry name" value="FATTY ACID SYNTHASE"/>
    <property type="match status" value="1"/>
</dbReference>
<dbReference type="InterPro" id="IPR036736">
    <property type="entry name" value="ACP-like_sf"/>
</dbReference>
<keyword evidence="8" id="KW-1185">Reference proteome</keyword>
<keyword evidence="4" id="KW-0436">Ligase</keyword>
<dbReference type="Gene3D" id="3.40.50.980">
    <property type="match status" value="4"/>
</dbReference>
<dbReference type="CDD" id="cd17652">
    <property type="entry name" value="A_NRPS_CmdD_like"/>
    <property type="match status" value="1"/>
</dbReference>
<evidence type="ECO:0000256" key="4">
    <source>
        <dbReference type="ARBA" id="ARBA00022598"/>
    </source>
</evidence>
<name>A0ABT6W7E3_9ACTN</name>
<dbReference type="Gene3D" id="2.30.38.10">
    <property type="entry name" value="Luciferase, Domain 3"/>
    <property type="match status" value="2"/>
</dbReference>
<evidence type="ECO:0000256" key="2">
    <source>
        <dbReference type="ARBA" id="ARBA00022450"/>
    </source>
</evidence>
<dbReference type="Gene3D" id="3.30.559.30">
    <property type="entry name" value="Nonribosomal peptide synthetase, condensation domain"/>
    <property type="match status" value="2"/>
</dbReference>
<dbReference type="InterPro" id="IPR045851">
    <property type="entry name" value="AMP-bd_C_sf"/>
</dbReference>
<dbReference type="Pfam" id="PF00501">
    <property type="entry name" value="AMP-binding"/>
    <property type="match status" value="2"/>
</dbReference>
<reference evidence="7 8" key="1">
    <citation type="submission" date="2023-05" db="EMBL/GenBank/DDBJ databases">
        <title>Streptantibioticus silvisoli sp. nov., acidotolerant actinomycetes 1 from pine litter.</title>
        <authorList>
            <person name="Swiecimska M."/>
            <person name="Golinska P."/>
            <person name="Sangal V."/>
            <person name="Wachnowicz B."/>
            <person name="Goodfellow M."/>
        </authorList>
    </citation>
    <scope>NUCLEOTIDE SEQUENCE [LARGE SCALE GENOMIC DNA]</scope>
    <source>
        <strain evidence="7 8">SL54</strain>
    </source>
</reference>
<accession>A0ABT6W7E3</accession>
<dbReference type="SUPFAM" id="SSF56801">
    <property type="entry name" value="Acetyl-CoA synthetase-like"/>
    <property type="match status" value="2"/>
</dbReference>
<dbReference type="CDD" id="cd19540">
    <property type="entry name" value="LCL_NRPS-like"/>
    <property type="match status" value="1"/>
</dbReference>
<evidence type="ECO:0000313" key="8">
    <source>
        <dbReference type="Proteomes" id="UP001156398"/>
    </source>
</evidence>
<comment type="caution">
    <text evidence="7">The sequence shown here is derived from an EMBL/GenBank/DDBJ whole genome shotgun (WGS) entry which is preliminary data.</text>
</comment>
<dbReference type="PROSITE" id="PS50075">
    <property type="entry name" value="CARRIER"/>
    <property type="match status" value="2"/>
</dbReference>
<gene>
    <name evidence="7" type="ORF">POF43_022215</name>
</gene>
<dbReference type="InterPro" id="IPR001242">
    <property type="entry name" value="Condensation_dom"/>
</dbReference>
<dbReference type="EMBL" id="JAAGKO020000034">
    <property type="protein sequence ID" value="MDI5965406.1"/>
    <property type="molecule type" value="Genomic_DNA"/>
</dbReference>
<organism evidence="7 8">
    <name type="scientific">Streptantibioticus silvisoli</name>
    <dbReference type="NCBI Taxonomy" id="2705255"/>
    <lineage>
        <taxon>Bacteria</taxon>
        <taxon>Bacillati</taxon>
        <taxon>Actinomycetota</taxon>
        <taxon>Actinomycetes</taxon>
        <taxon>Kitasatosporales</taxon>
        <taxon>Streptomycetaceae</taxon>
        <taxon>Streptantibioticus</taxon>
    </lineage>
</organism>
<evidence type="ECO:0000313" key="7">
    <source>
        <dbReference type="EMBL" id="MDI5965406.1"/>
    </source>
</evidence>